<sequence>MSHLQRSSTSMSTVPLLIALQCWMFSPKRVRPNFLRAGKLLSETKAQPDKERICRLICWACARAAIPASVIEHLETSRSHSNAQFSAIAIKLASLIFLQPSRFRFSRVQP</sequence>
<organism evidence="1 2">
    <name type="scientific">Vigna mungo</name>
    <name type="common">Black gram</name>
    <name type="synonym">Phaseolus mungo</name>
    <dbReference type="NCBI Taxonomy" id="3915"/>
    <lineage>
        <taxon>Eukaryota</taxon>
        <taxon>Viridiplantae</taxon>
        <taxon>Streptophyta</taxon>
        <taxon>Embryophyta</taxon>
        <taxon>Tracheophyta</taxon>
        <taxon>Spermatophyta</taxon>
        <taxon>Magnoliopsida</taxon>
        <taxon>eudicotyledons</taxon>
        <taxon>Gunneridae</taxon>
        <taxon>Pentapetalae</taxon>
        <taxon>rosids</taxon>
        <taxon>fabids</taxon>
        <taxon>Fabales</taxon>
        <taxon>Fabaceae</taxon>
        <taxon>Papilionoideae</taxon>
        <taxon>50 kb inversion clade</taxon>
        <taxon>NPAAA clade</taxon>
        <taxon>indigoferoid/millettioid clade</taxon>
        <taxon>Phaseoleae</taxon>
        <taxon>Vigna</taxon>
    </lineage>
</organism>
<dbReference type="AlphaFoldDB" id="A0AAQ3MF14"/>
<name>A0AAQ3MF14_VIGMU</name>
<accession>A0AAQ3MF14</accession>
<gene>
    <name evidence="1" type="ORF">V8G54_035364</name>
</gene>
<evidence type="ECO:0000313" key="2">
    <source>
        <dbReference type="Proteomes" id="UP001374535"/>
    </source>
</evidence>
<proteinExistence type="predicted"/>
<reference evidence="1 2" key="1">
    <citation type="journal article" date="2023" name="Life. Sci Alliance">
        <title>Evolutionary insights into 3D genome organization and epigenetic landscape of Vigna mungo.</title>
        <authorList>
            <person name="Junaid A."/>
            <person name="Singh B."/>
            <person name="Bhatia S."/>
        </authorList>
    </citation>
    <scope>NUCLEOTIDE SEQUENCE [LARGE SCALE GENOMIC DNA]</scope>
    <source>
        <strain evidence="1">Urdbean</strain>
    </source>
</reference>
<protein>
    <submittedName>
        <fullName evidence="1">Uncharacterized protein</fullName>
    </submittedName>
</protein>
<dbReference type="EMBL" id="CP144690">
    <property type="protein sequence ID" value="WVY89850.1"/>
    <property type="molecule type" value="Genomic_DNA"/>
</dbReference>
<dbReference type="Proteomes" id="UP001374535">
    <property type="component" value="Chromosome 11"/>
</dbReference>
<keyword evidence="2" id="KW-1185">Reference proteome</keyword>
<evidence type="ECO:0000313" key="1">
    <source>
        <dbReference type="EMBL" id="WVY89850.1"/>
    </source>
</evidence>